<keyword evidence="4" id="KW-1185">Reference proteome</keyword>
<protein>
    <submittedName>
        <fullName evidence="3">Uncharacterized protein</fullName>
    </submittedName>
</protein>
<evidence type="ECO:0000313" key="3">
    <source>
        <dbReference type="EMBL" id="AWP13669.1"/>
    </source>
</evidence>
<dbReference type="Proteomes" id="UP000246464">
    <property type="component" value="Chromosome 14"/>
</dbReference>
<evidence type="ECO:0000256" key="2">
    <source>
        <dbReference type="SAM" id="SignalP"/>
    </source>
</evidence>
<feature type="compositionally biased region" description="Basic residues" evidence="1">
    <location>
        <begin position="55"/>
        <end position="67"/>
    </location>
</feature>
<feature type="compositionally biased region" description="Basic and acidic residues" evidence="1">
    <location>
        <begin position="120"/>
        <end position="134"/>
    </location>
</feature>
<organism evidence="3 4">
    <name type="scientific">Scophthalmus maximus</name>
    <name type="common">Turbot</name>
    <name type="synonym">Psetta maxima</name>
    <dbReference type="NCBI Taxonomy" id="52904"/>
    <lineage>
        <taxon>Eukaryota</taxon>
        <taxon>Metazoa</taxon>
        <taxon>Chordata</taxon>
        <taxon>Craniata</taxon>
        <taxon>Vertebrata</taxon>
        <taxon>Euteleostomi</taxon>
        <taxon>Actinopterygii</taxon>
        <taxon>Neopterygii</taxon>
        <taxon>Teleostei</taxon>
        <taxon>Neoteleostei</taxon>
        <taxon>Acanthomorphata</taxon>
        <taxon>Carangaria</taxon>
        <taxon>Pleuronectiformes</taxon>
        <taxon>Pleuronectoidei</taxon>
        <taxon>Scophthalmidae</taxon>
        <taxon>Scophthalmus</taxon>
    </lineage>
</organism>
<name>A0A2U9CDA0_SCOMX</name>
<evidence type="ECO:0000313" key="4">
    <source>
        <dbReference type="Proteomes" id="UP000246464"/>
    </source>
</evidence>
<reference evidence="3 4" key="1">
    <citation type="submission" date="2017-12" db="EMBL/GenBank/DDBJ databases">
        <title>Integrating genomic resources of turbot (Scophthalmus maximus) in depth evaluation of genetic and physical mapping variation across individuals.</title>
        <authorList>
            <person name="Martinez P."/>
        </authorList>
    </citation>
    <scope>NUCLEOTIDE SEQUENCE [LARGE SCALE GENOMIC DNA]</scope>
</reference>
<accession>A0A2U9CDA0</accession>
<feature type="compositionally biased region" description="Basic and acidic residues" evidence="1">
    <location>
        <begin position="75"/>
        <end position="90"/>
    </location>
</feature>
<dbReference type="AlphaFoldDB" id="A0A2U9CDA0"/>
<feature type="signal peptide" evidence="2">
    <location>
        <begin position="1"/>
        <end position="24"/>
    </location>
</feature>
<feature type="chain" id="PRO_5015923503" evidence="2">
    <location>
        <begin position="25"/>
        <end position="297"/>
    </location>
</feature>
<feature type="region of interest" description="Disordered" evidence="1">
    <location>
        <begin position="27"/>
        <end position="91"/>
    </location>
</feature>
<gene>
    <name evidence="3" type="ORF">SMAX5B_013264</name>
</gene>
<feature type="compositionally biased region" description="Basic and acidic residues" evidence="1">
    <location>
        <begin position="223"/>
        <end position="282"/>
    </location>
</feature>
<feature type="region of interest" description="Disordered" evidence="1">
    <location>
        <begin position="119"/>
        <end position="146"/>
    </location>
</feature>
<dbReference type="EMBL" id="CP026256">
    <property type="protein sequence ID" value="AWP13669.1"/>
    <property type="molecule type" value="Genomic_DNA"/>
</dbReference>
<sequence>MSYPRPRLSLCFLSWWCLSRIGDAPSPSSRILTPERNRHKQKEDPLQVSDQCRRFPSHRSQVHRRRPGNTSQEVRSSEVDGCRSDPDPSDLKTVISVNSKMLMRRVLPGCLVSSVTMETESCKPESGPRDDNSPHRPSGPCSFPSSTNAADVCVHGELAAGAGGRCHQVAAKRRQLDTDGSVTFGDEATERRVPDLLLLEVELRGMCGRRVASCSSVHSTRTNNDRPEEPETSDRRTTDERTVESWSDRRATDERQTSERSSRGATDERQTNDRRVNGRVVERQTSVTSSPSELDAE</sequence>
<evidence type="ECO:0000256" key="1">
    <source>
        <dbReference type="SAM" id="MobiDB-lite"/>
    </source>
</evidence>
<feature type="region of interest" description="Disordered" evidence="1">
    <location>
        <begin position="214"/>
        <end position="297"/>
    </location>
</feature>
<keyword evidence="2" id="KW-0732">Signal</keyword>
<feature type="compositionally biased region" description="Basic and acidic residues" evidence="1">
    <location>
        <begin position="33"/>
        <end position="45"/>
    </location>
</feature>
<feature type="compositionally biased region" description="Polar residues" evidence="1">
    <location>
        <begin position="283"/>
        <end position="297"/>
    </location>
</feature>
<proteinExistence type="predicted"/>